<dbReference type="SUPFAM" id="SSF51735">
    <property type="entry name" value="NAD(P)-binding Rossmann-fold domains"/>
    <property type="match status" value="1"/>
</dbReference>
<keyword evidence="4" id="KW-1185">Reference proteome</keyword>
<reference evidence="3" key="1">
    <citation type="journal article" date="2020" name="BMC Genomics">
        <title>Correction to: Identification and distribution of gene clusters required for synthesis of sphingolipid metabolism inhibitors in diverse species of the filamentous fungus Fusarium.</title>
        <authorList>
            <person name="Kim H.S."/>
            <person name="Lohmar J.M."/>
            <person name="Busman M."/>
            <person name="Brown D.W."/>
            <person name="Naumann T.A."/>
            <person name="Divon H.H."/>
            <person name="Lysoe E."/>
            <person name="Uhlig S."/>
            <person name="Proctor R.H."/>
        </authorList>
    </citation>
    <scope>NUCLEOTIDE SEQUENCE</scope>
    <source>
        <strain evidence="3">NRRL 20472</strain>
    </source>
</reference>
<reference evidence="3" key="2">
    <citation type="submission" date="2020-05" db="EMBL/GenBank/DDBJ databases">
        <authorList>
            <person name="Kim H.-S."/>
            <person name="Proctor R.H."/>
            <person name="Brown D.W."/>
        </authorList>
    </citation>
    <scope>NUCLEOTIDE SEQUENCE</scope>
    <source>
        <strain evidence="3">NRRL 20472</strain>
    </source>
</reference>
<dbReference type="PANTHER" id="PTHR43669">
    <property type="entry name" value="5-KETO-D-GLUCONATE 5-REDUCTASE"/>
    <property type="match status" value="1"/>
</dbReference>
<dbReference type="PANTHER" id="PTHR43669:SF4">
    <property type="entry name" value="SHORT-CHAIN DEHYDROGENASE"/>
    <property type="match status" value="1"/>
</dbReference>
<proteinExistence type="inferred from homology"/>
<dbReference type="GO" id="GO:0016491">
    <property type="term" value="F:oxidoreductase activity"/>
    <property type="evidence" value="ECO:0007669"/>
    <property type="project" value="UniProtKB-KW"/>
</dbReference>
<sequence>MSARSPVALILGAGARVGQHVSRAFAEKGYKIALVARSAKEEDSTPEQLLISGDFSDPESVARIFTKVKSQLGVPHVVVYNAAAASPQDAKNPLNVPLADFVRNLAVNTTSAFAAAQQAAIGFGELPDSAARTFIFTGNCTNVAPIASLLDASAGKSATATIIQVAAESYASKGYKFYYADERKVDGSPAYGAIDGPAHAEFYTQLAEGTSQGPWQQTFVKGQGYTKF</sequence>
<evidence type="ECO:0008006" key="5">
    <source>
        <dbReference type="Google" id="ProtNLM"/>
    </source>
</evidence>
<dbReference type="AlphaFoldDB" id="A0A8H4XAB2"/>
<dbReference type="InterPro" id="IPR002347">
    <property type="entry name" value="SDR_fam"/>
</dbReference>
<comment type="caution">
    <text evidence="3">The sequence shown here is derived from an EMBL/GenBank/DDBJ whole genome shotgun (WGS) entry which is preliminary data.</text>
</comment>
<dbReference type="OrthoDB" id="5336600at2759"/>
<dbReference type="EMBL" id="JABEXW010000267">
    <property type="protein sequence ID" value="KAF4966841.1"/>
    <property type="molecule type" value="Genomic_DNA"/>
</dbReference>
<evidence type="ECO:0000256" key="2">
    <source>
        <dbReference type="ARBA" id="ARBA00023002"/>
    </source>
</evidence>
<dbReference type="Gene3D" id="3.40.50.720">
    <property type="entry name" value="NAD(P)-binding Rossmann-like Domain"/>
    <property type="match status" value="1"/>
</dbReference>
<dbReference type="CDD" id="cd05233">
    <property type="entry name" value="SDR_c"/>
    <property type="match status" value="1"/>
</dbReference>
<evidence type="ECO:0000313" key="3">
    <source>
        <dbReference type="EMBL" id="KAF4966841.1"/>
    </source>
</evidence>
<dbReference type="Proteomes" id="UP000622797">
    <property type="component" value="Unassembled WGS sequence"/>
</dbReference>
<protein>
    <recommendedName>
        <fullName evidence="5">Short chain type dehydrogenase</fullName>
    </recommendedName>
</protein>
<gene>
    <name evidence="3" type="ORF">FSARC_5520</name>
</gene>
<organism evidence="3 4">
    <name type="scientific">Fusarium sarcochroum</name>
    <dbReference type="NCBI Taxonomy" id="1208366"/>
    <lineage>
        <taxon>Eukaryota</taxon>
        <taxon>Fungi</taxon>
        <taxon>Dikarya</taxon>
        <taxon>Ascomycota</taxon>
        <taxon>Pezizomycotina</taxon>
        <taxon>Sordariomycetes</taxon>
        <taxon>Hypocreomycetidae</taxon>
        <taxon>Hypocreales</taxon>
        <taxon>Nectriaceae</taxon>
        <taxon>Fusarium</taxon>
        <taxon>Fusarium lateritium species complex</taxon>
    </lineage>
</organism>
<dbReference type="InterPro" id="IPR036291">
    <property type="entry name" value="NAD(P)-bd_dom_sf"/>
</dbReference>
<evidence type="ECO:0000313" key="4">
    <source>
        <dbReference type="Proteomes" id="UP000622797"/>
    </source>
</evidence>
<name>A0A8H4XAB2_9HYPO</name>
<keyword evidence="2" id="KW-0560">Oxidoreductase</keyword>
<comment type="similarity">
    <text evidence="1">Belongs to the short-chain dehydrogenases/reductases (SDR) family.</text>
</comment>
<dbReference type="Pfam" id="PF13561">
    <property type="entry name" value="adh_short_C2"/>
    <property type="match status" value="1"/>
</dbReference>
<evidence type="ECO:0000256" key="1">
    <source>
        <dbReference type="ARBA" id="ARBA00006484"/>
    </source>
</evidence>
<accession>A0A8H4XAB2</accession>